<comment type="caution">
    <text evidence="1">The sequence shown here is derived from an EMBL/GenBank/DDBJ whole genome shotgun (WGS) entry which is preliminary data.</text>
</comment>
<dbReference type="AlphaFoldDB" id="A0AAU9NDR3"/>
<dbReference type="EMBL" id="CAKMRJ010003835">
    <property type="protein sequence ID" value="CAH1434713.1"/>
    <property type="molecule type" value="Genomic_DNA"/>
</dbReference>
<keyword evidence="2" id="KW-1185">Reference proteome</keyword>
<gene>
    <name evidence="1" type="ORF">LVIROSA_LOCUS21209</name>
</gene>
<organism evidence="1 2">
    <name type="scientific">Lactuca virosa</name>
    <dbReference type="NCBI Taxonomy" id="75947"/>
    <lineage>
        <taxon>Eukaryota</taxon>
        <taxon>Viridiplantae</taxon>
        <taxon>Streptophyta</taxon>
        <taxon>Embryophyta</taxon>
        <taxon>Tracheophyta</taxon>
        <taxon>Spermatophyta</taxon>
        <taxon>Magnoliopsida</taxon>
        <taxon>eudicotyledons</taxon>
        <taxon>Gunneridae</taxon>
        <taxon>Pentapetalae</taxon>
        <taxon>asterids</taxon>
        <taxon>campanulids</taxon>
        <taxon>Asterales</taxon>
        <taxon>Asteraceae</taxon>
        <taxon>Cichorioideae</taxon>
        <taxon>Cichorieae</taxon>
        <taxon>Lactucinae</taxon>
        <taxon>Lactuca</taxon>
    </lineage>
</organism>
<reference evidence="1 2" key="1">
    <citation type="submission" date="2022-01" db="EMBL/GenBank/DDBJ databases">
        <authorList>
            <person name="Xiong W."/>
            <person name="Schranz E."/>
        </authorList>
    </citation>
    <scope>NUCLEOTIDE SEQUENCE [LARGE SCALE GENOMIC DNA]</scope>
</reference>
<sequence length="95" mass="10541">MLLVLTASQNPLTTALTTQHQQTLTIFIPSLNFQSSKLSFLGGQHVVVVDEEEEDDDDDLHCINSSKHFSLQFPKWIESSGHQESLCSSLPSKPS</sequence>
<proteinExistence type="predicted"/>
<evidence type="ECO:0000313" key="1">
    <source>
        <dbReference type="EMBL" id="CAH1434713.1"/>
    </source>
</evidence>
<protein>
    <submittedName>
        <fullName evidence="1">Uncharacterized protein</fullName>
    </submittedName>
</protein>
<evidence type="ECO:0000313" key="2">
    <source>
        <dbReference type="Proteomes" id="UP001157418"/>
    </source>
</evidence>
<name>A0AAU9NDR3_9ASTR</name>
<dbReference type="Proteomes" id="UP001157418">
    <property type="component" value="Unassembled WGS sequence"/>
</dbReference>
<accession>A0AAU9NDR3</accession>